<evidence type="ECO:0000313" key="1">
    <source>
        <dbReference type="EMBL" id="MDT0683556.1"/>
    </source>
</evidence>
<dbReference type="EMBL" id="JAVRHL010000003">
    <property type="protein sequence ID" value="MDT0683556.1"/>
    <property type="molecule type" value="Genomic_DNA"/>
</dbReference>
<dbReference type="RefSeq" id="WP_311693354.1">
    <property type="nucleotide sequence ID" value="NZ_JAVRHL010000003.1"/>
</dbReference>
<keyword evidence="2" id="KW-1185">Reference proteome</keyword>
<dbReference type="InterPro" id="IPR004027">
    <property type="entry name" value="SEC_C_motif"/>
</dbReference>
<dbReference type="Proteomes" id="UP001265259">
    <property type="component" value="Unassembled WGS sequence"/>
</dbReference>
<organism evidence="1 2">
    <name type="scientific">Tropicimonas omnivorans</name>
    <dbReference type="NCBI Taxonomy" id="3075590"/>
    <lineage>
        <taxon>Bacteria</taxon>
        <taxon>Pseudomonadati</taxon>
        <taxon>Pseudomonadota</taxon>
        <taxon>Alphaproteobacteria</taxon>
        <taxon>Rhodobacterales</taxon>
        <taxon>Roseobacteraceae</taxon>
        <taxon>Tropicimonas</taxon>
    </lineage>
</organism>
<gene>
    <name evidence="1" type="ORF">RM543_12735</name>
</gene>
<accession>A0ABU3DIR1</accession>
<sequence>MTITEEFYSEVQQAVAEHQPELSVARIDRLIILEGRFLVYGKDGPTDTPNGVFDSYQIKAGVTAGFPIEEPAVFEEGGRIPRTADRHVFPKDGNCCLGVWEEWLLTASDHRFATLLTGPMHDYFVSQTYYETHGVWPFGERAHGKLGVLEAYGDLLGIALDEKTISEYLKLLSHQAIKGHALCPCGSGLRLRKCHGKDLDHLRRKIPPAIATKMYRSIAPTKKS</sequence>
<evidence type="ECO:0000313" key="2">
    <source>
        <dbReference type="Proteomes" id="UP001265259"/>
    </source>
</evidence>
<protein>
    <submittedName>
        <fullName evidence="1">SEC-C domain-containing protein</fullName>
    </submittedName>
</protein>
<comment type="caution">
    <text evidence="1">The sequence shown here is derived from an EMBL/GenBank/DDBJ whole genome shotgun (WGS) entry which is preliminary data.</text>
</comment>
<proteinExistence type="predicted"/>
<dbReference type="Pfam" id="PF02810">
    <property type="entry name" value="SEC-C"/>
    <property type="match status" value="1"/>
</dbReference>
<reference evidence="1 2" key="1">
    <citation type="submission" date="2023-09" db="EMBL/GenBank/DDBJ databases">
        <authorList>
            <person name="Rey-Velasco X."/>
        </authorList>
    </citation>
    <scope>NUCLEOTIDE SEQUENCE [LARGE SCALE GENOMIC DNA]</scope>
    <source>
        <strain evidence="1 2">F158</strain>
    </source>
</reference>
<name>A0ABU3DIR1_9RHOB</name>